<keyword evidence="7" id="KW-1185">Reference proteome</keyword>
<feature type="repeat" description="WD" evidence="4">
    <location>
        <begin position="320"/>
        <end position="353"/>
    </location>
</feature>
<protein>
    <recommendedName>
        <fullName evidence="5">CDC20/Fizzy WD40 domain-containing protein</fullName>
    </recommendedName>
</protein>
<reference evidence="6" key="1">
    <citation type="submission" date="2021-01" db="EMBL/GenBank/DDBJ databases">
        <authorList>
            <consortium name="Genoscope - CEA"/>
            <person name="William W."/>
        </authorList>
    </citation>
    <scope>NUCLEOTIDE SEQUENCE</scope>
</reference>
<evidence type="ECO:0000256" key="4">
    <source>
        <dbReference type="PROSITE-ProRule" id="PRU00221"/>
    </source>
</evidence>
<dbReference type="PROSITE" id="PS50294">
    <property type="entry name" value="WD_REPEATS_REGION"/>
    <property type="match status" value="2"/>
</dbReference>
<organism evidence="6 7">
    <name type="scientific">Paramecium primaurelia</name>
    <dbReference type="NCBI Taxonomy" id="5886"/>
    <lineage>
        <taxon>Eukaryota</taxon>
        <taxon>Sar</taxon>
        <taxon>Alveolata</taxon>
        <taxon>Ciliophora</taxon>
        <taxon>Intramacronucleata</taxon>
        <taxon>Oligohymenophorea</taxon>
        <taxon>Peniculida</taxon>
        <taxon>Parameciidae</taxon>
        <taxon>Paramecium</taxon>
    </lineage>
</organism>
<dbReference type="CDD" id="cd00200">
    <property type="entry name" value="WD40"/>
    <property type="match status" value="1"/>
</dbReference>
<dbReference type="GO" id="GO:1905786">
    <property type="term" value="P:positive regulation of anaphase-promoting complex-dependent catabolic process"/>
    <property type="evidence" value="ECO:0007669"/>
    <property type="project" value="TreeGrafter"/>
</dbReference>
<dbReference type="InterPro" id="IPR033010">
    <property type="entry name" value="Cdc20/Fizzy"/>
</dbReference>
<sequence length="503" mass="57843">MLQQKNAEIDVSQFEDKLLYISSKCNKENALNTQIKQNDMNEQLKNLNTFEFNEANIEEKPKDKQIVTLQAKTCRYIPLRSGIKQSLFEDYQYRQIDENTELKKKGDLQIDQLGFKEIYKYQLFDQQLDNQIHNFNWKSNNLFHYDIKKQKKQLNSSLLLTYNNLMELQESLQNDSNYKQHHRKININPIKVLDAPQLQDDFYLNLIDWSSQNILSVALQSSVYLWSAINNKVTKFCDFRNTDIVCSLTWAPQGNQLAIGTESGSIQIYDQQKMKRISILQGHTSRVGSLAWAGQTLCSGSKDKSIQLYDLRQQKIIGKLEGHKQEVCGLKWSPDEYQFASGGNDNKLLVWRLGSQVPIIKFNQHQAAVKAIAWSPHKHGLLCSGGGTADRAIRFFNTSTTEQLDWIDTGSQVCNLLFSKTINEFISTHGYSMNQIICWKYPTLEKVSTLIGHTSRVLFLAMSPDGETIVTGAGDETLRFWNIFPKKEESQLSQTLLIPSKIR</sequence>
<keyword evidence="1 4" id="KW-0853">WD repeat</keyword>
<feature type="domain" description="CDC20/Fizzy WD40" evidence="5">
    <location>
        <begin position="193"/>
        <end position="481"/>
    </location>
</feature>
<keyword evidence="2" id="KW-0677">Repeat</keyword>
<dbReference type="GO" id="GO:1990757">
    <property type="term" value="F:ubiquitin ligase activator activity"/>
    <property type="evidence" value="ECO:0007669"/>
    <property type="project" value="TreeGrafter"/>
</dbReference>
<feature type="repeat" description="WD" evidence="4">
    <location>
        <begin position="280"/>
        <end position="319"/>
    </location>
</feature>
<comment type="caution">
    <text evidence="6">The sequence shown here is derived from an EMBL/GenBank/DDBJ whole genome shotgun (WGS) entry which is preliminary data.</text>
</comment>
<evidence type="ECO:0000313" key="6">
    <source>
        <dbReference type="EMBL" id="CAD8082784.1"/>
    </source>
</evidence>
<dbReference type="GO" id="GO:0031145">
    <property type="term" value="P:anaphase-promoting complex-dependent catabolic process"/>
    <property type="evidence" value="ECO:0007669"/>
    <property type="project" value="TreeGrafter"/>
</dbReference>
<dbReference type="Pfam" id="PF24807">
    <property type="entry name" value="WD40_CDC20-Fz"/>
    <property type="match status" value="1"/>
</dbReference>
<evidence type="ECO:0000313" key="7">
    <source>
        <dbReference type="Proteomes" id="UP000688137"/>
    </source>
</evidence>
<dbReference type="PANTHER" id="PTHR19918">
    <property type="entry name" value="CELL DIVISION CYCLE 20 CDC20 FIZZY -RELATED"/>
    <property type="match status" value="1"/>
</dbReference>
<proteinExistence type="predicted"/>
<feature type="repeat" description="WD" evidence="4">
    <location>
        <begin position="450"/>
        <end position="483"/>
    </location>
</feature>
<accession>A0A8S1N6Y1</accession>
<dbReference type="GO" id="GO:0005680">
    <property type="term" value="C:anaphase-promoting complex"/>
    <property type="evidence" value="ECO:0007669"/>
    <property type="project" value="TreeGrafter"/>
</dbReference>
<name>A0A8S1N6Y1_PARPR</name>
<dbReference type="Proteomes" id="UP000688137">
    <property type="component" value="Unassembled WGS sequence"/>
</dbReference>
<evidence type="ECO:0000256" key="2">
    <source>
        <dbReference type="ARBA" id="ARBA00022737"/>
    </source>
</evidence>
<dbReference type="InterPro" id="IPR056150">
    <property type="entry name" value="WD40_CDC20-Fz"/>
</dbReference>
<dbReference type="AlphaFoldDB" id="A0A8S1N6Y1"/>
<dbReference type="InterPro" id="IPR001680">
    <property type="entry name" value="WD40_rpt"/>
</dbReference>
<evidence type="ECO:0000256" key="1">
    <source>
        <dbReference type="ARBA" id="ARBA00022574"/>
    </source>
</evidence>
<dbReference type="GO" id="GO:0010997">
    <property type="term" value="F:anaphase-promoting complex binding"/>
    <property type="evidence" value="ECO:0007669"/>
    <property type="project" value="InterPro"/>
</dbReference>
<dbReference type="PANTHER" id="PTHR19918:SF1">
    <property type="entry name" value="FIZZY-RELATED PROTEIN HOMOLOG"/>
    <property type="match status" value="1"/>
</dbReference>
<dbReference type="PROSITE" id="PS00678">
    <property type="entry name" value="WD_REPEATS_1"/>
    <property type="match status" value="1"/>
</dbReference>
<dbReference type="InterPro" id="IPR019775">
    <property type="entry name" value="WD40_repeat_CS"/>
</dbReference>
<gene>
    <name evidence="6" type="ORF">PPRIM_AZ9-3.1.T0680158</name>
</gene>
<dbReference type="EMBL" id="CAJJDM010000071">
    <property type="protein sequence ID" value="CAD8082784.1"/>
    <property type="molecule type" value="Genomic_DNA"/>
</dbReference>
<keyword evidence="3" id="KW-0131">Cell cycle</keyword>
<evidence type="ECO:0000259" key="5">
    <source>
        <dbReference type="Pfam" id="PF24807"/>
    </source>
</evidence>
<dbReference type="SMART" id="SM00320">
    <property type="entry name" value="WD40"/>
    <property type="match status" value="6"/>
</dbReference>
<dbReference type="PROSITE" id="PS50082">
    <property type="entry name" value="WD_REPEATS_2"/>
    <property type="match status" value="3"/>
</dbReference>
<evidence type="ECO:0000256" key="3">
    <source>
        <dbReference type="ARBA" id="ARBA00023306"/>
    </source>
</evidence>